<dbReference type="AlphaFoldDB" id="A0A840LB57"/>
<comment type="caution">
    <text evidence="1">The sequence shown here is derived from an EMBL/GenBank/DDBJ whole genome shotgun (WGS) entry which is preliminary data.</text>
</comment>
<sequence>MHKNQAQRDGRPSRLWTGLVIAWAWLGGLREALNLWRAAARES</sequence>
<dbReference type="Proteomes" id="UP000562027">
    <property type="component" value="Unassembled WGS sequence"/>
</dbReference>
<organism evidence="1 2">
    <name type="scientific">Roseateles oligotrophus</name>
    <dbReference type="NCBI Taxonomy" id="1769250"/>
    <lineage>
        <taxon>Bacteria</taxon>
        <taxon>Pseudomonadati</taxon>
        <taxon>Pseudomonadota</taxon>
        <taxon>Betaproteobacteria</taxon>
        <taxon>Burkholderiales</taxon>
        <taxon>Sphaerotilaceae</taxon>
        <taxon>Roseateles</taxon>
    </lineage>
</organism>
<accession>A0A840LB57</accession>
<keyword evidence="2" id="KW-1185">Reference proteome</keyword>
<dbReference type="RefSeq" id="WP_281385250.1">
    <property type="nucleotide sequence ID" value="NZ_JACHLP010000004.1"/>
</dbReference>
<reference evidence="1 2" key="1">
    <citation type="submission" date="2020-08" db="EMBL/GenBank/DDBJ databases">
        <title>Functional genomics of gut bacteria from endangered species of beetles.</title>
        <authorList>
            <person name="Carlos-Shanley C."/>
        </authorList>
    </citation>
    <scope>NUCLEOTIDE SEQUENCE [LARGE SCALE GENOMIC DNA]</scope>
    <source>
        <strain evidence="1 2">S00239</strain>
    </source>
</reference>
<evidence type="ECO:0000313" key="2">
    <source>
        <dbReference type="Proteomes" id="UP000562027"/>
    </source>
</evidence>
<protein>
    <submittedName>
        <fullName evidence="1">Uncharacterized protein</fullName>
    </submittedName>
</protein>
<gene>
    <name evidence="1" type="ORF">HNP55_002405</name>
</gene>
<proteinExistence type="predicted"/>
<name>A0A840LB57_9BURK</name>
<dbReference type="EMBL" id="JACHLP010000004">
    <property type="protein sequence ID" value="MBB4843882.1"/>
    <property type="molecule type" value="Genomic_DNA"/>
</dbReference>
<evidence type="ECO:0000313" key="1">
    <source>
        <dbReference type="EMBL" id="MBB4843882.1"/>
    </source>
</evidence>